<gene>
    <name evidence="2" type="ORF">DFR74_1224</name>
</gene>
<comment type="caution">
    <text evidence="2">The sequence shown here is derived from an EMBL/GenBank/DDBJ whole genome shotgun (WGS) entry which is preliminary data.</text>
</comment>
<dbReference type="InterPro" id="IPR027417">
    <property type="entry name" value="P-loop_NTPase"/>
</dbReference>
<dbReference type="Gene3D" id="3.40.50.300">
    <property type="entry name" value="P-loop containing nucleotide triphosphate hydrolases"/>
    <property type="match status" value="1"/>
</dbReference>
<protein>
    <submittedName>
        <fullName evidence="2">Uncharacterized protein</fullName>
    </submittedName>
</protein>
<dbReference type="EMBL" id="QNRE01000022">
    <property type="protein sequence ID" value="RBO82464.1"/>
    <property type="molecule type" value="Genomic_DNA"/>
</dbReference>
<sequence>MSRSLSRPGATDAQMRAAATAAGPDEVIERLFDGWNALVGEGDAHLPGVERQRVSLARALLRVRPS</sequence>
<feature type="region of interest" description="Disordered" evidence="1">
    <location>
        <begin position="1"/>
        <end position="21"/>
    </location>
</feature>
<keyword evidence="3" id="KW-1185">Reference proteome</keyword>
<proteinExistence type="predicted"/>
<dbReference type="AlphaFoldDB" id="A0A366CZ31"/>
<dbReference type="Proteomes" id="UP000252586">
    <property type="component" value="Unassembled WGS sequence"/>
</dbReference>
<dbReference type="SUPFAM" id="SSF52540">
    <property type="entry name" value="P-loop containing nucleoside triphosphate hydrolases"/>
    <property type="match status" value="1"/>
</dbReference>
<organism evidence="2 3">
    <name type="scientific">Nocardia puris</name>
    <dbReference type="NCBI Taxonomy" id="208602"/>
    <lineage>
        <taxon>Bacteria</taxon>
        <taxon>Bacillati</taxon>
        <taxon>Actinomycetota</taxon>
        <taxon>Actinomycetes</taxon>
        <taxon>Mycobacteriales</taxon>
        <taxon>Nocardiaceae</taxon>
        <taxon>Nocardia</taxon>
    </lineage>
</organism>
<evidence type="ECO:0000313" key="3">
    <source>
        <dbReference type="Proteomes" id="UP000252586"/>
    </source>
</evidence>
<evidence type="ECO:0000256" key="1">
    <source>
        <dbReference type="SAM" id="MobiDB-lite"/>
    </source>
</evidence>
<feature type="compositionally biased region" description="Low complexity" evidence="1">
    <location>
        <begin position="10"/>
        <end position="21"/>
    </location>
</feature>
<accession>A0A366CZ31</accession>
<dbReference type="STRING" id="1210090.GCA_001613185_04543"/>
<reference evidence="2 3" key="1">
    <citation type="submission" date="2018-06" db="EMBL/GenBank/DDBJ databases">
        <title>Genomic Encyclopedia of Type Strains, Phase IV (KMG-IV): sequencing the most valuable type-strain genomes for metagenomic binning, comparative biology and taxonomic classification.</title>
        <authorList>
            <person name="Goeker M."/>
        </authorList>
    </citation>
    <scope>NUCLEOTIDE SEQUENCE [LARGE SCALE GENOMIC DNA]</scope>
    <source>
        <strain evidence="2 3">DSM 44599</strain>
    </source>
</reference>
<evidence type="ECO:0000313" key="2">
    <source>
        <dbReference type="EMBL" id="RBO82464.1"/>
    </source>
</evidence>
<dbReference type="RefSeq" id="WP_067511232.1">
    <property type="nucleotide sequence ID" value="NZ_QNRE01000022.1"/>
</dbReference>
<name>A0A366CZ31_9NOCA</name>